<dbReference type="OrthoDB" id="5834449at2759"/>
<dbReference type="InterPro" id="IPR003595">
    <property type="entry name" value="Tyr_Pase_cat"/>
</dbReference>
<dbReference type="PANTHER" id="PTHR46163:SF7">
    <property type="entry name" value="PROTEIN TYROSINE PHOSPHATASE-LIKE PROTEIN EGG-3"/>
    <property type="match status" value="1"/>
</dbReference>
<dbReference type="PRINTS" id="PR00700">
    <property type="entry name" value="PRTYPHPHTASE"/>
</dbReference>
<dbReference type="GO" id="GO:0004725">
    <property type="term" value="F:protein tyrosine phosphatase activity"/>
    <property type="evidence" value="ECO:0007669"/>
    <property type="project" value="InterPro"/>
</dbReference>
<dbReference type="Proteomes" id="UP000005239">
    <property type="component" value="Unassembled WGS sequence"/>
</dbReference>
<dbReference type="GO" id="GO:0040038">
    <property type="term" value="P:polar body extrusion after meiotic divisions"/>
    <property type="evidence" value="ECO:0007669"/>
    <property type="project" value="EnsemblMetazoa"/>
</dbReference>
<evidence type="ECO:0000313" key="2">
    <source>
        <dbReference type="Proteomes" id="UP000005239"/>
    </source>
</evidence>
<dbReference type="InterPro" id="IPR029021">
    <property type="entry name" value="Prot-tyrosine_phosphatase-like"/>
</dbReference>
<accession>A0A8R1YB22</accession>
<dbReference type="PANTHER" id="PTHR46163">
    <property type="entry name" value="TYROSINE-PROTEIN PHOSPHATASE-RELATED"/>
    <property type="match status" value="1"/>
</dbReference>
<dbReference type="InterPro" id="IPR052782">
    <property type="entry name" value="Oocyte-zygote_transition_reg"/>
</dbReference>
<dbReference type="EnsemblMetazoa" id="PPA10879.1">
    <property type="protein sequence ID" value="PPA10879.1"/>
    <property type="gene ID" value="WBGene00100433"/>
</dbReference>
<proteinExistence type="predicted"/>
<reference evidence="1" key="2">
    <citation type="submission" date="2022-06" db="UniProtKB">
        <authorList>
            <consortium name="EnsemblMetazoa"/>
        </authorList>
    </citation>
    <scope>IDENTIFICATION</scope>
    <source>
        <strain evidence="1">PS312</strain>
    </source>
</reference>
<dbReference type="CDD" id="cd00047">
    <property type="entry name" value="PTPc"/>
    <property type="match status" value="1"/>
</dbReference>
<accession>A0A2A6CJW0</accession>
<dbReference type="SMART" id="SM00404">
    <property type="entry name" value="PTPc_motif"/>
    <property type="match status" value="1"/>
</dbReference>
<dbReference type="GO" id="GO:0005938">
    <property type="term" value="C:cell cortex"/>
    <property type="evidence" value="ECO:0007669"/>
    <property type="project" value="EnsemblMetazoa"/>
</dbReference>
<dbReference type="SUPFAM" id="SSF52799">
    <property type="entry name" value="(Phosphotyrosine protein) phosphatases II"/>
    <property type="match status" value="1"/>
</dbReference>
<sequence>MDSTIKVGREDKRTCRFISFHPSSSNRYCYSMSRLALASLCFIFVVFMAGAVKLTPQMEKCGEQLLQTLSKESNKEMKTTMNKLIKNVQKGELKASQEIINNLRDDQKQYANSNYWVDACLPMKSCLECPVELSLVSPLPLGSSSCSSISSAMADSDTSSIEIKDALIDESWFVAGEPYSQVPTGLKPLLASQSPDSQDDPPFYERWISSAHDRALLARIAKYEHTELKMFIAQKLFKIDGIVCDEQTRLVLIEKMLLNGREQTADDHEAELKRKYGGELSTWLLDRLLPSVSECGQLIDRATHEYNRLRSLDPLCNWVNDSTDVVSRVIRCVQQTAASMANKVGWSLLMEPGTLSCHLSEFIGEFSRLEFFFSNNPLTPVEAAQIAFNKNFLTKARSKLLACGDSTRVVLRPLRDADGKVSVEDEQFRRSRLIEEIFENDGQVPEVSDGTAVYGTSDFIHASYVRGGPLMNTFICTQAPLEHTQTDFWRMVLQERTGLIVMLCAAVETATLGPLDRRPLNYCPYYWPKVEGQTLRFGSISVKNLRVDGTADPLFNVTHLEVRRSDDPRSEPLLVQHWQWDWRSYADLHWPFRILRRARLSNSPTVIHCMDGCGRTGALVTIEVALMQFIRGSPQPQEVVFVSSLFTRLQRRHAIMSPTQYLFIYRTLLHWMEPYVTSYYQRLALGVSWFSKTGFVHKYDKYVRDNTKITPAY</sequence>
<dbReference type="GO" id="GO:0019901">
    <property type="term" value="F:protein kinase binding"/>
    <property type="evidence" value="ECO:0007669"/>
    <property type="project" value="EnsemblMetazoa"/>
</dbReference>
<gene>
    <name evidence="1" type="primary">WBGene00100433</name>
</gene>
<organism evidence="1 2">
    <name type="scientific">Pristionchus pacificus</name>
    <name type="common">Parasitic nematode worm</name>
    <dbReference type="NCBI Taxonomy" id="54126"/>
    <lineage>
        <taxon>Eukaryota</taxon>
        <taxon>Metazoa</taxon>
        <taxon>Ecdysozoa</taxon>
        <taxon>Nematoda</taxon>
        <taxon>Chromadorea</taxon>
        <taxon>Rhabditida</taxon>
        <taxon>Rhabditina</taxon>
        <taxon>Diplogasteromorpha</taxon>
        <taxon>Diplogasteroidea</taxon>
        <taxon>Neodiplogasteridae</taxon>
        <taxon>Pristionchus</taxon>
    </lineage>
</organism>
<dbReference type="InterPro" id="IPR000242">
    <property type="entry name" value="PTP_cat"/>
</dbReference>
<name>A0A2A6CJW0_PRIPA</name>
<dbReference type="GO" id="GO:0030703">
    <property type="term" value="P:eggshell formation"/>
    <property type="evidence" value="ECO:0007669"/>
    <property type="project" value="EnsemblMetazoa"/>
</dbReference>
<dbReference type="PROSITE" id="PS00383">
    <property type="entry name" value="TYR_PHOSPHATASE_1"/>
    <property type="match status" value="1"/>
</dbReference>
<dbReference type="Gene3D" id="3.90.190.10">
    <property type="entry name" value="Protein tyrosine phosphatase superfamily"/>
    <property type="match status" value="1"/>
</dbReference>
<reference evidence="2" key="1">
    <citation type="journal article" date="2008" name="Nat. Genet.">
        <title>The Pristionchus pacificus genome provides a unique perspective on nematode lifestyle and parasitism.</title>
        <authorList>
            <person name="Dieterich C."/>
            <person name="Clifton S.W."/>
            <person name="Schuster L.N."/>
            <person name="Chinwalla A."/>
            <person name="Delehaunty K."/>
            <person name="Dinkelacker I."/>
            <person name="Fulton L."/>
            <person name="Fulton R."/>
            <person name="Godfrey J."/>
            <person name="Minx P."/>
            <person name="Mitreva M."/>
            <person name="Roeseler W."/>
            <person name="Tian H."/>
            <person name="Witte H."/>
            <person name="Yang S.P."/>
            <person name="Wilson R.K."/>
            <person name="Sommer R.J."/>
        </authorList>
    </citation>
    <scope>NUCLEOTIDE SEQUENCE [LARGE SCALE GENOMIC DNA]</scope>
    <source>
        <strain evidence="2">PS312</strain>
    </source>
</reference>
<dbReference type="PROSITE" id="PS50056">
    <property type="entry name" value="TYR_PHOSPHATASE_2"/>
    <property type="match status" value="1"/>
</dbReference>
<dbReference type="SMART" id="SM00194">
    <property type="entry name" value="PTPc"/>
    <property type="match status" value="1"/>
</dbReference>
<dbReference type="InterPro" id="IPR000387">
    <property type="entry name" value="Tyr_Pase_dom"/>
</dbReference>
<dbReference type="Pfam" id="PF00102">
    <property type="entry name" value="Y_phosphatase"/>
    <property type="match status" value="1"/>
</dbReference>
<dbReference type="PROSITE" id="PS50055">
    <property type="entry name" value="TYR_PHOSPHATASE_PTP"/>
    <property type="match status" value="1"/>
</dbReference>
<keyword evidence="2" id="KW-1185">Reference proteome</keyword>
<dbReference type="InterPro" id="IPR016130">
    <property type="entry name" value="Tyr_Pase_AS"/>
</dbReference>
<dbReference type="GO" id="GO:1904778">
    <property type="term" value="P:positive regulation of protein localization to cell cortex"/>
    <property type="evidence" value="ECO:0007669"/>
    <property type="project" value="EnsemblMetazoa"/>
</dbReference>
<evidence type="ECO:0000313" key="1">
    <source>
        <dbReference type="EnsemblMetazoa" id="PPA10879.1"/>
    </source>
</evidence>
<protein>
    <submittedName>
        <fullName evidence="1">Egg-3</fullName>
    </submittedName>
</protein>
<dbReference type="GO" id="GO:0030866">
    <property type="term" value="P:cortical actin cytoskeleton organization"/>
    <property type="evidence" value="ECO:0007669"/>
    <property type="project" value="EnsemblMetazoa"/>
</dbReference>
<dbReference type="AlphaFoldDB" id="A0A2A6CJW0"/>